<dbReference type="STRING" id="8496.A0A151MLE7"/>
<dbReference type="AlphaFoldDB" id="A0A151MLE7"/>
<feature type="region of interest" description="Disordered" evidence="1">
    <location>
        <begin position="33"/>
        <end position="86"/>
    </location>
</feature>
<feature type="compositionally biased region" description="Polar residues" evidence="1">
    <location>
        <begin position="58"/>
        <end position="71"/>
    </location>
</feature>
<reference evidence="2 3" key="1">
    <citation type="journal article" date="2012" name="Genome Biol.">
        <title>Sequencing three crocodilian genomes to illuminate the evolution of archosaurs and amniotes.</title>
        <authorList>
            <person name="St John J.A."/>
            <person name="Braun E.L."/>
            <person name="Isberg S.R."/>
            <person name="Miles L.G."/>
            <person name="Chong A.Y."/>
            <person name="Gongora J."/>
            <person name="Dalzell P."/>
            <person name="Moran C."/>
            <person name="Bed'hom B."/>
            <person name="Abzhanov A."/>
            <person name="Burgess S.C."/>
            <person name="Cooksey A.M."/>
            <person name="Castoe T.A."/>
            <person name="Crawford N.G."/>
            <person name="Densmore L.D."/>
            <person name="Drew J.C."/>
            <person name="Edwards S.V."/>
            <person name="Faircloth B.C."/>
            <person name="Fujita M.K."/>
            <person name="Greenwold M.J."/>
            <person name="Hoffmann F.G."/>
            <person name="Howard J.M."/>
            <person name="Iguchi T."/>
            <person name="Janes D.E."/>
            <person name="Khan S.Y."/>
            <person name="Kohno S."/>
            <person name="de Koning A.J."/>
            <person name="Lance S.L."/>
            <person name="McCarthy F.M."/>
            <person name="McCormack J.E."/>
            <person name="Merchant M.E."/>
            <person name="Peterson D.G."/>
            <person name="Pollock D.D."/>
            <person name="Pourmand N."/>
            <person name="Raney B.J."/>
            <person name="Roessler K.A."/>
            <person name="Sanford J.R."/>
            <person name="Sawyer R.H."/>
            <person name="Schmidt C.J."/>
            <person name="Triplett E.W."/>
            <person name="Tuberville T.D."/>
            <person name="Venegas-Anaya M."/>
            <person name="Howard J.T."/>
            <person name="Jarvis E.D."/>
            <person name="Guillette L.J.Jr."/>
            <person name="Glenn T.C."/>
            <person name="Green R.E."/>
            <person name="Ray D.A."/>
        </authorList>
    </citation>
    <scope>NUCLEOTIDE SEQUENCE [LARGE SCALE GENOMIC DNA]</scope>
    <source>
        <strain evidence="2">KSC_2009_1</strain>
    </source>
</reference>
<evidence type="ECO:0000313" key="2">
    <source>
        <dbReference type="EMBL" id="KYO25352.1"/>
    </source>
</evidence>
<organism evidence="2 3">
    <name type="scientific">Alligator mississippiensis</name>
    <name type="common">American alligator</name>
    <dbReference type="NCBI Taxonomy" id="8496"/>
    <lineage>
        <taxon>Eukaryota</taxon>
        <taxon>Metazoa</taxon>
        <taxon>Chordata</taxon>
        <taxon>Craniata</taxon>
        <taxon>Vertebrata</taxon>
        <taxon>Euteleostomi</taxon>
        <taxon>Archelosauria</taxon>
        <taxon>Archosauria</taxon>
        <taxon>Crocodylia</taxon>
        <taxon>Alligatoridae</taxon>
        <taxon>Alligatorinae</taxon>
        <taxon>Alligator</taxon>
    </lineage>
</organism>
<dbReference type="Proteomes" id="UP000050525">
    <property type="component" value="Unassembled WGS sequence"/>
</dbReference>
<dbReference type="eggNOG" id="KOG4269">
    <property type="taxonomic scope" value="Eukaryota"/>
</dbReference>
<gene>
    <name evidence="2" type="ORF">Y1Q_0012280</name>
</gene>
<protein>
    <submittedName>
        <fullName evidence="2">Uncharacterized protein</fullName>
    </submittedName>
</protein>
<evidence type="ECO:0000256" key="1">
    <source>
        <dbReference type="SAM" id="MobiDB-lite"/>
    </source>
</evidence>
<dbReference type="EMBL" id="AKHW03005828">
    <property type="protein sequence ID" value="KYO25352.1"/>
    <property type="molecule type" value="Genomic_DNA"/>
</dbReference>
<name>A0A151MLE7_ALLMI</name>
<sequence length="135" mass="13648">MAGRGTALAALVADAHRPLLFLLADFSYGADEYDAEGNEEPKAPPEGSETMPYIDESPTMSPQLSARSQESGDGISPTPADGLGTGRLGLPWVSSALGLCSVAGAGGNAGAPRMAPFIRLRLGARAEPGPAGLLA</sequence>
<comment type="caution">
    <text evidence="2">The sequence shown here is derived from an EMBL/GenBank/DDBJ whole genome shotgun (WGS) entry which is preliminary data.</text>
</comment>
<keyword evidence="3" id="KW-1185">Reference proteome</keyword>
<evidence type="ECO:0000313" key="3">
    <source>
        <dbReference type="Proteomes" id="UP000050525"/>
    </source>
</evidence>
<accession>A0A151MLE7</accession>
<proteinExistence type="predicted"/>